<dbReference type="InterPro" id="IPR046226">
    <property type="entry name" value="DUF6259"/>
</dbReference>
<sequence length="762" mass="86554">MLTLETRRLRIRFDEATGSVRELFDKAKRIDYAVAMQADAFRIETAGGTTSRFERCTHSISESPDGETTIAFEWVVAKALTVIGTVVASAEREEIRFFSEVRNDSEETVVGLEYPIIPDLQAITDEGADDYVAHSFATGLCVRNPSKHFGGDVGLRHMPYPESFSGASMQFFAYYGEGQGGLYFAAYDGEMHPKWLNFYKNENGLLEASFFHGAESMAPGTGMTVEYPVVVRPLDGEGWYEAADLYKQWAVQQLWCRGGPLSERPDTERARWLNEETGVCTFGMNAGHDRSAWIREYHKYIGTPMFHILGPDWVHRTQNFYNGVPGGMDDWFPTRFHPANLEAMKAYGDKYAPFEFDYLFGLNGADAELGRQALQRFPEEGALRSIDKYKFSLVCPAAPYIRELHVRRDERLQTEADVDSIYYDISANNILKVCMDESHGHPVGAGRQIAAAYRDNYAATKAAMIEKAGRYIPMGTEMMNEVFLDVLDYYQARAGGRPAAPLEMYNFKNLLMTGEAALIPMFTYVYNEFGALRMDGWGKLTEEIGSLFYFAAARTYLWGGIYELNYEYSPMEAIDGKENDPEEHYYIFEPRGYALSPERARYLGMLARMRVGPGNKYLAYGKMLRPLSFDRETASLDWFHYNCDKNFPEYNESGVYEADAIVHSVWQYREESLAFFFANVTDVARNVSFELDMKRYDLPAGSYRVRRIEGDAIEDGGEIAADEARAVRLSIPPKRVVILEITDKGLEDWSEDESVNRDPASH</sequence>
<proteinExistence type="predicted"/>
<reference evidence="2 3" key="1">
    <citation type="submission" date="2019-05" db="EMBL/GenBank/DDBJ databases">
        <authorList>
            <person name="Narsing Rao M.P."/>
            <person name="Li W.J."/>
        </authorList>
    </citation>
    <scope>NUCLEOTIDE SEQUENCE [LARGE SCALE GENOMIC DNA]</scope>
    <source>
        <strain evidence="2 3">SYSU_K30003</strain>
    </source>
</reference>
<dbReference type="RefSeq" id="WP_138196966.1">
    <property type="nucleotide sequence ID" value="NZ_VCIW01000020.1"/>
</dbReference>
<protein>
    <recommendedName>
        <fullName evidence="1">DUF6259 domain-containing protein</fullName>
    </recommendedName>
</protein>
<accession>A0A5R9G9Y3</accession>
<dbReference type="EMBL" id="VCIW01000020">
    <property type="protein sequence ID" value="TLS49523.1"/>
    <property type="molecule type" value="Genomic_DNA"/>
</dbReference>
<evidence type="ECO:0000313" key="3">
    <source>
        <dbReference type="Proteomes" id="UP000309676"/>
    </source>
</evidence>
<evidence type="ECO:0000259" key="1">
    <source>
        <dbReference type="Pfam" id="PF19773"/>
    </source>
</evidence>
<dbReference type="Proteomes" id="UP000309676">
    <property type="component" value="Unassembled WGS sequence"/>
</dbReference>
<name>A0A5R9G9Y3_9BACL</name>
<dbReference type="AlphaFoldDB" id="A0A5R9G9Y3"/>
<keyword evidence="3" id="KW-1185">Reference proteome</keyword>
<evidence type="ECO:0000313" key="2">
    <source>
        <dbReference type="EMBL" id="TLS49523.1"/>
    </source>
</evidence>
<comment type="caution">
    <text evidence="2">The sequence shown here is derived from an EMBL/GenBank/DDBJ whole genome shotgun (WGS) entry which is preliminary data.</text>
</comment>
<dbReference type="Pfam" id="PF19773">
    <property type="entry name" value="DUF6259"/>
    <property type="match status" value="1"/>
</dbReference>
<gene>
    <name evidence="2" type="ORF">FE782_24335</name>
</gene>
<organism evidence="2 3">
    <name type="scientific">Paenibacillus antri</name>
    <dbReference type="NCBI Taxonomy" id="2582848"/>
    <lineage>
        <taxon>Bacteria</taxon>
        <taxon>Bacillati</taxon>
        <taxon>Bacillota</taxon>
        <taxon>Bacilli</taxon>
        <taxon>Bacillales</taxon>
        <taxon>Paenibacillaceae</taxon>
        <taxon>Paenibacillus</taxon>
    </lineage>
</organism>
<feature type="domain" description="DUF6259" evidence="1">
    <location>
        <begin position="225"/>
        <end position="529"/>
    </location>
</feature>
<dbReference type="OrthoDB" id="2484179at2"/>